<keyword evidence="10" id="KW-0326">Glycosidase</keyword>
<dbReference type="InterPro" id="IPR041147">
    <property type="entry name" value="GH38_C"/>
</dbReference>
<dbReference type="Gene3D" id="2.60.40.1360">
    <property type="match status" value="1"/>
</dbReference>
<keyword evidence="5" id="KW-0479">Metal-binding</keyword>
<dbReference type="FunFam" id="1.20.1270.50:FF:000003">
    <property type="entry name" value="Alpha-mannosidase"/>
    <property type="match status" value="1"/>
</dbReference>
<keyword evidence="7" id="KW-0862">Zinc</keyword>
<evidence type="ECO:0000313" key="15">
    <source>
        <dbReference type="Proteomes" id="UP000274131"/>
    </source>
</evidence>
<dbReference type="GO" id="GO:0006013">
    <property type="term" value="P:mannose metabolic process"/>
    <property type="evidence" value="ECO:0007669"/>
    <property type="project" value="InterPro"/>
</dbReference>
<dbReference type="GO" id="GO:0030246">
    <property type="term" value="F:carbohydrate binding"/>
    <property type="evidence" value="ECO:0007669"/>
    <property type="project" value="InterPro"/>
</dbReference>
<dbReference type="GO" id="GO:0005764">
    <property type="term" value="C:lysosome"/>
    <property type="evidence" value="ECO:0007669"/>
    <property type="project" value="TreeGrafter"/>
</dbReference>
<dbReference type="InterPro" id="IPR050843">
    <property type="entry name" value="Glycosyl_Hydrlase_38"/>
</dbReference>
<gene>
    <name evidence="14" type="ORF">EVEC_LOCUS6683</name>
</gene>
<organism evidence="16">
    <name type="scientific">Enterobius vermicularis</name>
    <name type="common">Human pinworm</name>
    <dbReference type="NCBI Taxonomy" id="51028"/>
    <lineage>
        <taxon>Eukaryota</taxon>
        <taxon>Metazoa</taxon>
        <taxon>Ecdysozoa</taxon>
        <taxon>Nematoda</taxon>
        <taxon>Chromadorea</taxon>
        <taxon>Rhabditida</taxon>
        <taxon>Spirurina</taxon>
        <taxon>Oxyuridomorpha</taxon>
        <taxon>Oxyuroidea</taxon>
        <taxon>Oxyuridae</taxon>
        <taxon>Enterobius</taxon>
    </lineage>
</organism>
<dbReference type="InterPro" id="IPR011682">
    <property type="entry name" value="Glyco_hydro_38_C"/>
</dbReference>
<keyword evidence="8" id="KW-1015">Disulfide bond</keyword>
<dbReference type="SMART" id="SM00872">
    <property type="entry name" value="Alpha-mann_mid"/>
    <property type="match status" value="1"/>
</dbReference>
<dbReference type="InterPro" id="IPR011013">
    <property type="entry name" value="Gal_mutarotase_sf_dom"/>
</dbReference>
<dbReference type="Pfam" id="PF01074">
    <property type="entry name" value="Glyco_hydro_38N"/>
    <property type="match status" value="1"/>
</dbReference>
<dbReference type="WBParaSite" id="EVEC_0000716201-mRNA-1">
    <property type="protein sequence ID" value="EVEC_0000716201-mRNA-1"/>
    <property type="gene ID" value="EVEC_0000716201"/>
</dbReference>
<accession>A0A158QAW3</accession>
<evidence type="ECO:0000256" key="2">
    <source>
        <dbReference type="ARBA" id="ARBA00001947"/>
    </source>
</evidence>
<dbReference type="InterPro" id="IPR015341">
    <property type="entry name" value="Glyco_hydro_38_cen"/>
</dbReference>
<sequence length="821" mass="94291">MLYLVVFFCYLSTVIADTCSIEVIFYYLIIYTDSHYQINDKNSINVHLICHTHDDLGWLKTVDQYYWGSLNFIYSVGVQYIINTVIAELQRNSMRRFSWAETGFLWRWMDTHNEEEKKILANLIQNGQMEIIGGGWVQNDEGAAHYIDIIDQMTLGLRKLNDTFGRCAVPKIAWQIDPFGHSREMANIFAMMKYEALFFSRYHYLEKEKRMEEQSLEMIWNASDDLGTSIFTGTFYADSYGPPPGFCFDTMCKDEPIMDYKDMDGYNVDDKVDLFISYVKKQAATQQTNHVMLLMGSDFQYSNANTWYTNLDKLIEHENQTKVYVMYSTPACYYEAVKEASPKLLRKTDDFFPYASKEHSYWAGYFTSRPTLKGFIRQSTAFLQLAKQFDAMAESSETRDADLEVFKKALALLQHHDAVTGTAKQAVTDNYVKKLSQGWDKGQDFQIIELSFNGNGQLSSCRNLRTGLEMSLKQQFFYYEGAGSWTPMSSQPSGAYIFRPANQEPSALPSEVFLQIEKGSLVTEIRQIFSTWVSQVIRLYKDKEYVEFEWTVGPIPKEQIRPVSKEVITRYTTDIRSGGTFYTDSNGRQMIKRKRNFAPSYQYENAEPVSANYYPVNTRISIKDDTKQLTILTDRSEGGTSLRDGEIEIMLHRRTLYDDGYGVGEALDEPGTTPGGLVAKGKHWFIMSAPSEAAFLHRPLAYELLYQPILTFSSSNVENTNILAEFSGLAKMLPPQIHLLTLEKWKNGDLLLRLEHIYQKDEHPELSKPATNLFSTFNITSASELTLGANINSDKNEEESNQNRSTRFLSNKQTSNTTSFI</sequence>
<dbReference type="AlphaFoldDB" id="A0A158QAW3"/>
<dbReference type="CDD" id="cd10810">
    <property type="entry name" value="GH38N_AMII_LAM_like"/>
    <property type="match status" value="1"/>
</dbReference>
<proteinExistence type="inferred from homology"/>
<dbReference type="PANTHER" id="PTHR11607">
    <property type="entry name" value="ALPHA-MANNOSIDASE"/>
    <property type="match status" value="1"/>
</dbReference>
<keyword evidence="9" id="KW-0325">Glycoprotein</keyword>
<dbReference type="GO" id="GO:0046872">
    <property type="term" value="F:metal ion binding"/>
    <property type="evidence" value="ECO:0007669"/>
    <property type="project" value="UniProtKB-KW"/>
</dbReference>
<comment type="similarity">
    <text evidence="3">Belongs to the glycosyl hydrolase 38 family.</text>
</comment>
<keyword evidence="6" id="KW-0378">Hydrolase</keyword>
<comment type="catalytic activity">
    <reaction evidence="1">
        <text>Hydrolysis of terminal, non-reducing alpha-D-mannose residues in alpha-D-mannosides.</text>
        <dbReference type="EC" id="3.2.1.24"/>
    </reaction>
</comment>
<dbReference type="SUPFAM" id="SSF74650">
    <property type="entry name" value="Galactose mutarotase-like"/>
    <property type="match status" value="1"/>
</dbReference>
<dbReference type="Pfam" id="PF17677">
    <property type="entry name" value="Glyco_hydro38C2"/>
    <property type="match status" value="1"/>
</dbReference>
<comment type="cofactor">
    <cofactor evidence="2">
        <name>Zn(2+)</name>
        <dbReference type="ChEBI" id="CHEBI:29105"/>
    </cofactor>
</comment>
<name>A0A158QAW3_ENTVE</name>
<feature type="domain" description="Glycoside hydrolase family 38 central" evidence="13">
    <location>
        <begin position="360"/>
        <end position="435"/>
    </location>
</feature>
<dbReference type="EC" id="3.2.1.24" evidence="4"/>
<dbReference type="Pfam" id="PF09261">
    <property type="entry name" value="Alpha-mann_mid"/>
    <property type="match status" value="1"/>
</dbReference>
<dbReference type="InterPro" id="IPR027291">
    <property type="entry name" value="Glyco_hydro_38_N_sf"/>
</dbReference>
<dbReference type="Gene3D" id="2.70.98.30">
    <property type="entry name" value="Golgi alpha-mannosidase II, domain 4"/>
    <property type="match status" value="1"/>
</dbReference>
<dbReference type="InterPro" id="IPR000602">
    <property type="entry name" value="Glyco_hydro_38_N"/>
</dbReference>
<dbReference type="FunFam" id="3.20.110.10:FF:000001">
    <property type="entry name" value="Alpha-mannosidase"/>
    <property type="match status" value="1"/>
</dbReference>
<evidence type="ECO:0000256" key="10">
    <source>
        <dbReference type="ARBA" id="ARBA00023295"/>
    </source>
</evidence>
<protein>
    <recommendedName>
        <fullName evidence="4">alpha-mannosidase</fullName>
        <ecNumber evidence="4">3.2.1.24</ecNumber>
    </recommendedName>
</protein>
<keyword evidence="15" id="KW-1185">Reference proteome</keyword>
<dbReference type="OrthoDB" id="2016903at2759"/>
<evidence type="ECO:0000256" key="12">
    <source>
        <dbReference type="SAM" id="SignalP"/>
    </source>
</evidence>
<evidence type="ECO:0000256" key="6">
    <source>
        <dbReference type="ARBA" id="ARBA00022801"/>
    </source>
</evidence>
<evidence type="ECO:0000256" key="11">
    <source>
        <dbReference type="SAM" id="MobiDB-lite"/>
    </source>
</evidence>
<dbReference type="FunFam" id="2.70.98.30:FF:000003">
    <property type="entry name" value="Alpha-mannosidase"/>
    <property type="match status" value="1"/>
</dbReference>
<dbReference type="Gene3D" id="3.20.110.10">
    <property type="entry name" value="Glycoside hydrolase 38, N terminal domain"/>
    <property type="match status" value="1"/>
</dbReference>
<feature type="region of interest" description="Disordered" evidence="11">
    <location>
        <begin position="792"/>
        <end position="821"/>
    </location>
</feature>
<reference evidence="16" key="1">
    <citation type="submission" date="2016-04" db="UniProtKB">
        <authorList>
            <consortium name="WormBaseParasite"/>
        </authorList>
    </citation>
    <scope>IDENTIFICATION</scope>
</reference>
<reference evidence="14 15" key="2">
    <citation type="submission" date="2018-10" db="EMBL/GenBank/DDBJ databases">
        <authorList>
            <consortium name="Pathogen Informatics"/>
        </authorList>
    </citation>
    <scope>NUCLEOTIDE SEQUENCE [LARGE SCALE GENOMIC DNA]</scope>
</reference>
<dbReference type="PANTHER" id="PTHR11607:SF3">
    <property type="entry name" value="LYSOSOMAL ALPHA-MANNOSIDASE"/>
    <property type="match status" value="1"/>
</dbReference>
<dbReference type="STRING" id="51028.A0A158QAW3"/>
<dbReference type="EMBL" id="UXUI01008607">
    <property type="protein sequence ID" value="VDD91932.1"/>
    <property type="molecule type" value="Genomic_DNA"/>
</dbReference>
<evidence type="ECO:0000256" key="9">
    <source>
        <dbReference type="ARBA" id="ARBA00023180"/>
    </source>
</evidence>
<dbReference type="InterPro" id="IPR011330">
    <property type="entry name" value="Glyco_hydro/deAcase_b/a-brl"/>
</dbReference>
<evidence type="ECO:0000256" key="4">
    <source>
        <dbReference type="ARBA" id="ARBA00012752"/>
    </source>
</evidence>
<evidence type="ECO:0000259" key="13">
    <source>
        <dbReference type="SMART" id="SM00872"/>
    </source>
</evidence>
<dbReference type="Gene3D" id="1.20.1270.50">
    <property type="entry name" value="Glycoside hydrolase family 38, central domain"/>
    <property type="match status" value="2"/>
</dbReference>
<dbReference type="SUPFAM" id="SSF88688">
    <property type="entry name" value="Families 57/38 glycoside transferase middle domain"/>
    <property type="match status" value="1"/>
</dbReference>
<feature type="chain" id="PRO_5043135323" description="alpha-mannosidase" evidence="12">
    <location>
        <begin position="17"/>
        <end position="821"/>
    </location>
</feature>
<evidence type="ECO:0000256" key="1">
    <source>
        <dbReference type="ARBA" id="ARBA00000365"/>
    </source>
</evidence>
<dbReference type="SUPFAM" id="SSF88713">
    <property type="entry name" value="Glycoside hydrolase/deacetylase"/>
    <property type="match status" value="1"/>
</dbReference>
<dbReference type="Pfam" id="PF07748">
    <property type="entry name" value="Glyco_hydro_38C"/>
    <property type="match status" value="1"/>
</dbReference>
<evidence type="ECO:0000256" key="8">
    <source>
        <dbReference type="ARBA" id="ARBA00023157"/>
    </source>
</evidence>
<evidence type="ECO:0000256" key="5">
    <source>
        <dbReference type="ARBA" id="ARBA00022723"/>
    </source>
</evidence>
<dbReference type="GO" id="GO:0004559">
    <property type="term" value="F:alpha-mannosidase activity"/>
    <property type="evidence" value="ECO:0007669"/>
    <property type="project" value="UniProtKB-EC"/>
</dbReference>
<keyword evidence="12" id="KW-0732">Signal</keyword>
<feature type="signal peptide" evidence="12">
    <location>
        <begin position="1"/>
        <end position="16"/>
    </location>
</feature>
<evidence type="ECO:0000256" key="7">
    <source>
        <dbReference type="ARBA" id="ARBA00022833"/>
    </source>
</evidence>
<dbReference type="InterPro" id="IPR037094">
    <property type="entry name" value="Glyco_hydro_38_cen_sf"/>
</dbReference>
<dbReference type="FunFam" id="1.20.1270.50:FF:000002">
    <property type="entry name" value="Alpha-mannosidase"/>
    <property type="match status" value="1"/>
</dbReference>
<evidence type="ECO:0000313" key="14">
    <source>
        <dbReference type="EMBL" id="VDD91932.1"/>
    </source>
</evidence>
<dbReference type="InterPro" id="IPR028995">
    <property type="entry name" value="Glyco_hydro_57/38_cen_sf"/>
</dbReference>
<evidence type="ECO:0000256" key="3">
    <source>
        <dbReference type="ARBA" id="ARBA00009792"/>
    </source>
</evidence>
<evidence type="ECO:0000313" key="16">
    <source>
        <dbReference type="WBParaSite" id="EVEC_0000716201-mRNA-1"/>
    </source>
</evidence>
<dbReference type="Proteomes" id="UP000274131">
    <property type="component" value="Unassembled WGS sequence"/>
</dbReference>
<feature type="compositionally biased region" description="Polar residues" evidence="11">
    <location>
        <begin position="802"/>
        <end position="821"/>
    </location>
</feature>